<dbReference type="InterPro" id="IPR038729">
    <property type="entry name" value="Rad50/SbcC_AAA"/>
</dbReference>
<feature type="domain" description="Rad50/SbcC-type AAA" evidence="2">
    <location>
        <begin position="4"/>
        <end position="39"/>
    </location>
</feature>
<dbReference type="SUPFAM" id="SSF52540">
    <property type="entry name" value="P-loop containing nucleoside triphosphate hydrolases"/>
    <property type="match status" value="1"/>
</dbReference>
<dbReference type="GO" id="GO:0016887">
    <property type="term" value="F:ATP hydrolysis activity"/>
    <property type="evidence" value="ECO:0007669"/>
    <property type="project" value="InterPro"/>
</dbReference>
<evidence type="ECO:0000313" key="4">
    <source>
        <dbReference type="Proteomes" id="UP000237423"/>
    </source>
</evidence>
<evidence type="ECO:0000313" key="3">
    <source>
        <dbReference type="EMBL" id="POZ53210.1"/>
    </source>
</evidence>
<dbReference type="AlphaFoldDB" id="A0A2S5CQV8"/>
<dbReference type="InterPro" id="IPR027417">
    <property type="entry name" value="P-loop_NTPase"/>
</dbReference>
<dbReference type="GO" id="GO:0005524">
    <property type="term" value="F:ATP binding"/>
    <property type="evidence" value="ECO:0007669"/>
    <property type="project" value="InterPro"/>
</dbReference>
<evidence type="ECO:0000259" key="1">
    <source>
        <dbReference type="Pfam" id="PF13304"/>
    </source>
</evidence>
<dbReference type="EMBL" id="PGFZ01000001">
    <property type="protein sequence ID" value="POZ53210.1"/>
    <property type="molecule type" value="Genomic_DNA"/>
</dbReference>
<dbReference type="GO" id="GO:0006302">
    <property type="term" value="P:double-strand break repair"/>
    <property type="evidence" value="ECO:0007669"/>
    <property type="project" value="InterPro"/>
</dbReference>
<dbReference type="CDD" id="cd00267">
    <property type="entry name" value="ABC_ATPase"/>
    <property type="match status" value="1"/>
</dbReference>
<proteinExistence type="predicted"/>
<dbReference type="Proteomes" id="UP000237423">
    <property type="component" value="Unassembled WGS sequence"/>
</dbReference>
<dbReference type="Gene3D" id="3.40.50.300">
    <property type="entry name" value="P-loop containing nucleotide triphosphate hydrolases"/>
    <property type="match status" value="2"/>
</dbReference>
<dbReference type="Pfam" id="PF13476">
    <property type="entry name" value="AAA_23"/>
    <property type="match status" value="1"/>
</dbReference>
<evidence type="ECO:0000259" key="2">
    <source>
        <dbReference type="Pfam" id="PF13476"/>
    </source>
</evidence>
<protein>
    <submittedName>
        <fullName evidence="3">ATPase</fullName>
    </submittedName>
</protein>
<dbReference type="InterPro" id="IPR003959">
    <property type="entry name" value="ATPase_AAA_core"/>
</dbReference>
<organism evidence="3 4">
    <name type="scientific">Methylovulum psychrotolerans</name>
    <dbReference type="NCBI Taxonomy" id="1704499"/>
    <lineage>
        <taxon>Bacteria</taxon>
        <taxon>Pseudomonadati</taxon>
        <taxon>Pseudomonadota</taxon>
        <taxon>Gammaproteobacteria</taxon>
        <taxon>Methylococcales</taxon>
        <taxon>Methylococcaceae</taxon>
        <taxon>Methylovulum</taxon>
    </lineage>
</organism>
<name>A0A2S5CQV8_9GAMM</name>
<comment type="caution">
    <text evidence="3">The sequence shown here is derived from an EMBL/GenBank/DDBJ whole genome shotgun (WGS) entry which is preliminary data.</text>
</comment>
<feature type="domain" description="ATPase AAA-type core" evidence="1">
    <location>
        <begin position="134"/>
        <end position="277"/>
    </location>
</feature>
<dbReference type="PANTHER" id="PTHR43581">
    <property type="entry name" value="ATP/GTP PHOSPHATASE"/>
    <property type="match status" value="1"/>
</dbReference>
<reference evidence="3 4" key="1">
    <citation type="submission" date="2017-11" db="EMBL/GenBank/DDBJ databases">
        <title>Draft Genome Sequence of Methylobacter psychrotolerans Sph1T, an Obligate Methanotroph from Low-Temperature Environments.</title>
        <authorList>
            <person name="Oshkin I.Y."/>
            <person name="Miroshnikov K."/>
            <person name="Belova S.E."/>
            <person name="Korzhenkov A."/>
            <person name="Toshchakov S.V."/>
            <person name="Dedysh S.N."/>
        </authorList>
    </citation>
    <scope>NUCLEOTIDE SEQUENCE [LARGE SCALE GENOMIC DNA]</scope>
    <source>
        <strain evidence="3 4">Sph1</strain>
    </source>
</reference>
<dbReference type="InterPro" id="IPR051396">
    <property type="entry name" value="Bact_Antivir_Def_Nuclease"/>
</dbReference>
<sequence length="341" mass="38652">MLKKLTLENFTVFEQAELDFAPGINIIIGENASGKSHLLKLAYCIAAVWQEDIPGDWKLIHLTDKLRNVFKIATAAPLQTLGIQPSAHTHVTLEFTVKHKEAHEIINLIIENGLLSTHPHPASALERPPLFLPTKEILSLYPNFTALYEKYSLAFDETYYDLCKAIDNPLLKQPDQTLINTVEAIVGGKFVLKNNNFYLQTEQGEINIFMVAEGWRKLGMLAYLIANDSLKKDSLLFWDEPETNLNPRLIKQLAAILMALSRYGVQIVIATHNLFLMKYIDYLIGQAQDAPPCAFFNLVRTQQHVTIEQGSRLSHLSNLVALSEELELYDKEQEAFYTNLL</sequence>
<gene>
    <name evidence="3" type="ORF">AADEFJLK_00228</name>
</gene>
<dbReference type="RefSeq" id="WP_103973007.1">
    <property type="nucleotide sequence ID" value="NZ_PGFZ01000001.1"/>
</dbReference>
<dbReference type="Pfam" id="PF13304">
    <property type="entry name" value="AAA_21"/>
    <property type="match status" value="1"/>
</dbReference>
<dbReference type="PANTHER" id="PTHR43581:SF2">
    <property type="entry name" value="EXCINUCLEASE ATPASE SUBUNIT"/>
    <property type="match status" value="1"/>
</dbReference>
<accession>A0A2S5CQV8</accession>